<dbReference type="RefSeq" id="XP_023682305.1">
    <property type="nucleotide sequence ID" value="XM_023826537.2"/>
</dbReference>
<evidence type="ECO:0000256" key="9">
    <source>
        <dbReference type="SAM" id="Phobius"/>
    </source>
</evidence>
<keyword evidence="8 9" id="KW-0472">Membrane</keyword>
<dbReference type="Proteomes" id="UP000261540">
    <property type="component" value="Unplaced"/>
</dbReference>
<keyword evidence="6" id="KW-0256">Endoplasmic reticulum</keyword>
<feature type="transmembrane region" description="Helical" evidence="9">
    <location>
        <begin position="39"/>
        <end position="63"/>
    </location>
</feature>
<evidence type="ECO:0000256" key="1">
    <source>
        <dbReference type="ARBA" id="ARBA00004162"/>
    </source>
</evidence>
<dbReference type="PANTHER" id="PTHR28675">
    <property type="entry name" value="MELANOCORTIN-2 RECEPTOR ACCESSORY PROTEIN 2"/>
    <property type="match status" value="1"/>
</dbReference>
<dbReference type="GO" id="GO:0031782">
    <property type="term" value="F:type 4 melanocortin receptor binding"/>
    <property type="evidence" value="ECO:0007669"/>
    <property type="project" value="TreeGrafter"/>
</dbReference>
<protein>
    <submittedName>
        <fullName evidence="10">Melanocortin-2 receptor accessory protein 2A-like</fullName>
    </submittedName>
</protein>
<dbReference type="GO" id="GO:0005886">
    <property type="term" value="C:plasma membrane"/>
    <property type="evidence" value="ECO:0007669"/>
    <property type="project" value="UniProtKB-SubCell"/>
</dbReference>
<dbReference type="STRING" id="1676925.ENSPKIP00000031878"/>
<comment type="similarity">
    <text evidence="3">Belongs to the MRAP family.</text>
</comment>
<dbReference type="GO" id="GO:0031780">
    <property type="term" value="F:corticotropin hormone receptor binding"/>
    <property type="evidence" value="ECO:0007669"/>
    <property type="project" value="TreeGrafter"/>
</dbReference>
<evidence type="ECO:0000256" key="6">
    <source>
        <dbReference type="ARBA" id="ARBA00022824"/>
    </source>
</evidence>
<dbReference type="Ensembl" id="ENSPKIT00000012752.1">
    <property type="protein sequence ID" value="ENSPKIP00000031894.1"/>
    <property type="gene ID" value="ENSPKIG00000012201.1"/>
</dbReference>
<evidence type="ECO:0000256" key="8">
    <source>
        <dbReference type="ARBA" id="ARBA00023136"/>
    </source>
</evidence>
<dbReference type="GO" id="GO:0106070">
    <property type="term" value="P:regulation of adenylate cyclase-activating G protein-coupled receptor signaling pathway"/>
    <property type="evidence" value="ECO:0007669"/>
    <property type="project" value="TreeGrafter"/>
</dbReference>
<dbReference type="GeneID" id="111851527"/>
<dbReference type="GO" id="GO:0031783">
    <property type="term" value="F:type 5 melanocortin receptor binding"/>
    <property type="evidence" value="ECO:0007669"/>
    <property type="project" value="TreeGrafter"/>
</dbReference>
<proteinExistence type="inferred from homology"/>
<dbReference type="RefSeq" id="XP_023682309.1">
    <property type="nucleotide sequence ID" value="XM_023826541.1"/>
</dbReference>
<dbReference type="GeneTree" id="ENSGT00940000167806"/>
<evidence type="ECO:0000256" key="2">
    <source>
        <dbReference type="ARBA" id="ARBA00004389"/>
    </source>
</evidence>
<dbReference type="Ensembl" id="ENSPKIT00000012741.1">
    <property type="protein sequence ID" value="ENSPKIP00000031884.1"/>
    <property type="gene ID" value="ENSPKIG00000012201.1"/>
</dbReference>
<evidence type="ECO:0000313" key="11">
    <source>
        <dbReference type="Proteomes" id="UP000261540"/>
    </source>
</evidence>
<evidence type="ECO:0000256" key="7">
    <source>
        <dbReference type="ARBA" id="ARBA00022989"/>
    </source>
</evidence>
<dbReference type="AlphaFoldDB" id="A0A3B3SMA7"/>
<keyword evidence="5 9" id="KW-0812">Transmembrane</keyword>
<keyword evidence="7 9" id="KW-1133">Transmembrane helix</keyword>
<dbReference type="Pfam" id="PF15183">
    <property type="entry name" value="MRAP"/>
    <property type="match status" value="1"/>
</dbReference>
<dbReference type="RefSeq" id="XP_023682304.1">
    <property type="nucleotide sequence ID" value="XM_023826536.2"/>
</dbReference>
<evidence type="ECO:0000256" key="5">
    <source>
        <dbReference type="ARBA" id="ARBA00022692"/>
    </source>
</evidence>
<keyword evidence="11" id="KW-1185">Reference proteome</keyword>
<dbReference type="GO" id="GO:0030545">
    <property type="term" value="F:signaling receptor regulator activity"/>
    <property type="evidence" value="ECO:0007669"/>
    <property type="project" value="TreeGrafter"/>
</dbReference>
<evidence type="ECO:0000256" key="4">
    <source>
        <dbReference type="ARBA" id="ARBA00022475"/>
    </source>
</evidence>
<sequence length="204" mass="23130">MPKFQNSSKPGSGPHYVWEYEYYDDDEPVSFDNLTAHRYSVVIGFWVGLALFVIFMFFVLTLLTKTGPPHQENQDAFDRHCRPSSCMVDFRHPQASDNKACSQPLLDESHSLIHCFIHEEETGRTGEGQGQWREAKQCACSGLQQAQAKCKVERDTSFPTHCNIPNFVNSEYSSALGDDDLLLCDQPVPLDSNSLSSNNYHRTM</sequence>
<evidence type="ECO:0000313" key="10">
    <source>
        <dbReference type="Ensembl" id="ENSPKIP00000031894.1"/>
    </source>
</evidence>
<evidence type="ECO:0000256" key="3">
    <source>
        <dbReference type="ARBA" id="ARBA00010063"/>
    </source>
</evidence>
<dbReference type="InterPro" id="IPR028111">
    <property type="entry name" value="MRAP"/>
</dbReference>
<accession>A0A3B3SMA7</accession>
<dbReference type="Ensembl" id="ENSPKIT00000012735.1">
    <property type="protein sequence ID" value="ENSPKIP00000031878.1"/>
    <property type="gene ID" value="ENSPKIG00000012201.1"/>
</dbReference>
<reference evidence="10" key="1">
    <citation type="submission" date="2025-05" db="UniProtKB">
        <authorList>
            <consortium name="Ensembl"/>
        </authorList>
    </citation>
    <scope>IDENTIFICATION</scope>
</reference>
<name>A0A3B3SMA7_9TELE</name>
<dbReference type="GO" id="GO:0031781">
    <property type="term" value="F:type 3 melanocortin receptor binding"/>
    <property type="evidence" value="ECO:0007669"/>
    <property type="project" value="TreeGrafter"/>
</dbReference>
<comment type="subcellular location">
    <subcellularLocation>
        <location evidence="1">Cell membrane</location>
        <topology evidence="1">Single-pass membrane protein</topology>
    </subcellularLocation>
    <subcellularLocation>
        <location evidence="2">Endoplasmic reticulum membrane</location>
        <topology evidence="2">Single-pass membrane protein</topology>
    </subcellularLocation>
</comment>
<organism evidence="10 11">
    <name type="scientific">Paramormyrops kingsleyae</name>
    <dbReference type="NCBI Taxonomy" id="1676925"/>
    <lineage>
        <taxon>Eukaryota</taxon>
        <taxon>Metazoa</taxon>
        <taxon>Chordata</taxon>
        <taxon>Craniata</taxon>
        <taxon>Vertebrata</taxon>
        <taxon>Euteleostomi</taxon>
        <taxon>Actinopterygii</taxon>
        <taxon>Neopterygii</taxon>
        <taxon>Teleostei</taxon>
        <taxon>Osteoglossocephala</taxon>
        <taxon>Osteoglossomorpha</taxon>
        <taxon>Osteoglossiformes</taxon>
        <taxon>Mormyridae</taxon>
        <taxon>Paramormyrops</taxon>
    </lineage>
</organism>
<dbReference type="GO" id="GO:0005789">
    <property type="term" value="C:endoplasmic reticulum membrane"/>
    <property type="evidence" value="ECO:0007669"/>
    <property type="project" value="UniProtKB-SubCell"/>
</dbReference>
<dbReference type="GO" id="GO:0072659">
    <property type="term" value="P:protein localization to plasma membrane"/>
    <property type="evidence" value="ECO:0007669"/>
    <property type="project" value="TreeGrafter"/>
</dbReference>
<keyword evidence="4" id="KW-1003">Cell membrane</keyword>
<dbReference type="GO" id="GO:0070996">
    <property type="term" value="F:type 1 melanocortin receptor binding"/>
    <property type="evidence" value="ECO:0007669"/>
    <property type="project" value="TreeGrafter"/>
</dbReference>
<dbReference type="RefSeq" id="XP_072559039.1">
    <property type="nucleotide sequence ID" value="XM_072702938.1"/>
</dbReference>
<dbReference type="RefSeq" id="XP_023682307.1">
    <property type="nucleotide sequence ID" value="XM_023826539.2"/>
</dbReference>
<dbReference type="PANTHER" id="PTHR28675:SF1">
    <property type="entry name" value="MELANOCORTIN-2 RECEPTOR ACCESSORY PROTEIN 2"/>
    <property type="match status" value="1"/>
</dbReference>
<dbReference type="RefSeq" id="XP_072559038.1">
    <property type="nucleotide sequence ID" value="XM_072702937.1"/>
</dbReference>